<sequence length="497" mass="55708">MRPTPDNSETADESLRAQSRWPLAYGQTRKCHNTSLRHSGLIPLLLASFVTQAQDARPAFAKTRYSEDWSFLRDPGQRTDALDSLKFIALNADGSHWLSLGGEVRWHYDYTRNPAWGDDPQDPRGVLLQRYLLHGDLYLGKRLRLFGQLYSAQESGRAGGTNPIDENRLDLQQAFADIALSDGSDYKPVLRVGRQEMAYGSSRLIDVREGPNVRRTFEGARLLIQAGTWRMDAIATRPVRAQVGNFDDRIDRDQALWGLYASHPASTQFPLGSALDVYYLGYRRQSARFDQGIADEQRHTLGARLWGARLGWDWNGELIAQGGRFGKGRIAAWSLSADTGYTWSNVSSQPRLGLSVNAASGDKNPDDKDLQSFNALFPRGNYFSELALLGPRNFVNLHPSISFQPTASVTMTADVDFFWRLQTRDGVYTPGSALLRSAQGSDARFVGTELSLNTRWDISNRLSLTGIYSHFFSGRFIRETGPASDIDYVEFTLQAKF</sequence>
<evidence type="ECO:0000313" key="3">
    <source>
        <dbReference type="Proteomes" id="UP000255125"/>
    </source>
</evidence>
<feature type="domain" description="Alginate export" evidence="1">
    <location>
        <begin position="97"/>
        <end position="484"/>
    </location>
</feature>
<dbReference type="Pfam" id="PF13372">
    <property type="entry name" value="Alginate_exp"/>
    <property type="match status" value="1"/>
</dbReference>
<organism evidence="2 3">
    <name type="scientific">Pseudomonas fluorescens</name>
    <dbReference type="NCBI Taxonomy" id="294"/>
    <lineage>
        <taxon>Bacteria</taxon>
        <taxon>Pseudomonadati</taxon>
        <taxon>Pseudomonadota</taxon>
        <taxon>Gammaproteobacteria</taxon>
        <taxon>Pseudomonadales</taxon>
        <taxon>Pseudomonadaceae</taxon>
        <taxon>Pseudomonas</taxon>
    </lineage>
</organism>
<evidence type="ECO:0000313" key="2">
    <source>
        <dbReference type="EMBL" id="SUD31167.1"/>
    </source>
</evidence>
<accession>A0A379IE86</accession>
<dbReference type="AlphaFoldDB" id="A0A379IE86"/>
<name>A0A379IE86_PSEFL</name>
<reference evidence="2 3" key="1">
    <citation type="submission" date="2018-06" db="EMBL/GenBank/DDBJ databases">
        <authorList>
            <consortium name="Pathogen Informatics"/>
            <person name="Doyle S."/>
        </authorList>
    </citation>
    <scope>NUCLEOTIDE SEQUENCE [LARGE SCALE GENOMIC DNA]</scope>
    <source>
        <strain evidence="2 3">NCTC10392</strain>
    </source>
</reference>
<proteinExistence type="predicted"/>
<dbReference type="Proteomes" id="UP000255125">
    <property type="component" value="Unassembled WGS sequence"/>
</dbReference>
<dbReference type="OrthoDB" id="311329at2"/>
<gene>
    <name evidence="2" type="ORF">NCTC10392_03093</name>
</gene>
<evidence type="ECO:0000259" key="1">
    <source>
        <dbReference type="Pfam" id="PF13372"/>
    </source>
</evidence>
<dbReference type="EMBL" id="UGUS01000002">
    <property type="protein sequence ID" value="SUD31167.1"/>
    <property type="molecule type" value="Genomic_DNA"/>
</dbReference>
<dbReference type="InterPro" id="IPR025388">
    <property type="entry name" value="Alginate_export_dom"/>
</dbReference>
<protein>
    <recommendedName>
        <fullName evidence="1">Alginate export domain-containing protein</fullName>
    </recommendedName>
</protein>
<dbReference type="RefSeq" id="WP_051903033.1">
    <property type="nucleotide sequence ID" value="NZ_CP008896.1"/>
</dbReference>